<comment type="catalytic activity">
    <reaction evidence="9 10 11">
        <text>adenosine(37) in tRNA + dimethylallyl diphosphate = N(6)-dimethylallyladenosine(37) in tRNA + diphosphate</text>
        <dbReference type="Rhea" id="RHEA:26482"/>
        <dbReference type="Rhea" id="RHEA-COMP:10162"/>
        <dbReference type="Rhea" id="RHEA-COMP:10375"/>
        <dbReference type="ChEBI" id="CHEBI:33019"/>
        <dbReference type="ChEBI" id="CHEBI:57623"/>
        <dbReference type="ChEBI" id="CHEBI:74411"/>
        <dbReference type="ChEBI" id="CHEBI:74415"/>
        <dbReference type="EC" id="2.5.1.75"/>
    </reaction>
</comment>
<dbReference type="GO" id="GO:0006400">
    <property type="term" value="P:tRNA modification"/>
    <property type="evidence" value="ECO:0007669"/>
    <property type="project" value="TreeGrafter"/>
</dbReference>
<protein>
    <recommendedName>
        <fullName evidence="10">tRNA dimethylallyltransferase</fullName>
        <ecNumber evidence="10">2.5.1.75</ecNumber>
    </recommendedName>
    <alternativeName>
        <fullName evidence="10">Dimethylallyl diphosphate:tRNA dimethylallyltransferase</fullName>
        <shortName evidence="10">DMAPP:tRNA dimethylallyltransferase</shortName>
        <shortName evidence="10">DMATase</shortName>
    </alternativeName>
    <alternativeName>
        <fullName evidence="10">Isopentenyl-diphosphate:tRNA isopentenyltransferase</fullName>
        <shortName evidence="10">IPP transferase</shortName>
        <shortName evidence="10">IPPT</shortName>
        <shortName evidence="10">IPTase</shortName>
    </alternativeName>
</protein>
<evidence type="ECO:0000256" key="10">
    <source>
        <dbReference type="HAMAP-Rule" id="MF_00185"/>
    </source>
</evidence>
<proteinExistence type="inferred from homology"/>
<dbReference type="KEGG" id="cpyr:CYJ47_05070"/>
<evidence type="ECO:0000256" key="9">
    <source>
        <dbReference type="ARBA" id="ARBA00049563"/>
    </source>
</evidence>
<evidence type="ECO:0000256" key="7">
    <source>
        <dbReference type="ARBA" id="ARBA00022840"/>
    </source>
</evidence>
<dbReference type="Pfam" id="PF01715">
    <property type="entry name" value="IPPT"/>
    <property type="match status" value="1"/>
</dbReference>
<dbReference type="EMBL" id="CP136958">
    <property type="protein sequence ID" value="WOT03139.1"/>
    <property type="molecule type" value="Genomic_DNA"/>
</dbReference>
<comment type="similarity">
    <text evidence="3 10 13">Belongs to the IPP transferase family.</text>
</comment>
<sequence>MVSPRSVQPSLAPIVIVGPTASGKSDLALSLCERVGGEVVNMDSMQLYKGMDIGTAKLSPEERRGIPHHLLDIWEVTEEASVRSYQALAVRTVEGLMERGIRPVLVGGSMMYYQSLVDAWAFPPTDPQVRARWEQVLSEVGVRELHRLLAQRDPDAAQTIEENDSRRTVRALEVIELTGQPYRASLPTRGGAPRWGATIVGLATVPEWLNPRIELRARRMFELGLVEETRDLVGRGLSRESTAGRAIGYAQVLDLDAGLVSFDEAVQRTITGTRRYVRRQRSWFKRDKRIHWIDARAGGHGSPGIAEKALDVLH</sequence>
<reference evidence="14" key="1">
    <citation type="submission" date="2017-12" db="EMBL/GenBank/DDBJ databases">
        <authorList>
            <person name="Thomas-White K."/>
            <person name="Wolfe A.J."/>
        </authorList>
    </citation>
    <scope>NUCLEOTIDE SEQUENCE</scope>
    <source>
        <strain evidence="14">UMB0763</strain>
    </source>
</reference>
<dbReference type="GO" id="GO:0052381">
    <property type="term" value="F:tRNA dimethylallyltransferase activity"/>
    <property type="evidence" value="ECO:0007669"/>
    <property type="project" value="UniProtKB-UniRule"/>
</dbReference>
<dbReference type="HAMAP" id="MF_00185">
    <property type="entry name" value="IPP_trans"/>
    <property type="match status" value="1"/>
</dbReference>
<evidence type="ECO:0000256" key="5">
    <source>
        <dbReference type="ARBA" id="ARBA00022694"/>
    </source>
</evidence>
<evidence type="ECO:0000256" key="8">
    <source>
        <dbReference type="ARBA" id="ARBA00022842"/>
    </source>
</evidence>
<feature type="binding site" evidence="10">
    <location>
        <begin position="20"/>
        <end position="25"/>
    </location>
    <ligand>
        <name>substrate</name>
    </ligand>
</feature>
<feature type="binding site" evidence="10">
    <location>
        <begin position="18"/>
        <end position="25"/>
    </location>
    <ligand>
        <name>ATP</name>
        <dbReference type="ChEBI" id="CHEBI:30616"/>
    </ligand>
</feature>
<comment type="caution">
    <text evidence="10">Lacks conserved residue(s) required for the propagation of feature annotation.</text>
</comment>
<evidence type="ECO:0000256" key="6">
    <source>
        <dbReference type="ARBA" id="ARBA00022741"/>
    </source>
</evidence>
<comment type="function">
    <text evidence="2 10 12">Catalyzes the transfer of a dimethylallyl group onto the adenine at position 37 in tRNAs that read codons beginning with uridine, leading to the formation of N6-(dimethylallyl)adenosine (i(6)A).</text>
</comment>
<dbReference type="AlphaFoldDB" id="A0AAF1BTF4"/>
<dbReference type="RefSeq" id="WP_101678256.1">
    <property type="nucleotide sequence ID" value="NZ_CAMIHY010000030.1"/>
</dbReference>
<gene>
    <name evidence="10 14" type="primary">miaA</name>
    <name evidence="14" type="ORF">CYJ47_05070</name>
</gene>
<dbReference type="EC" id="2.5.1.75" evidence="10"/>
<dbReference type="PANTHER" id="PTHR11088">
    <property type="entry name" value="TRNA DIMETHYLALLYLTRANSFERASE"/>
    <property type="match status" value="1"/>
</dbReference>
<dbReference type="InterPro" id="IPR027417">
    <property type="entry name" value="P-loop_NTPase"/>
</dbReference>
<keyword evidence="8 10" id="KW-0460">Magnesium</keyword>
<evidence type="ECO:0000256" key="3">
    <source>
        <dbReference type="ARBA" id="ARBA00005842"/>
    </source>
</evidence>
<reference evidence="14" key="2">
    <citation type="submission" date="2023-10" db="EMBL/GenBank/DDBJ databases">
        <authorList>
            <person name="Choi B."/>
        </authorList>
    </citation>
    <scope>NUCLEOTIDE SEQUENCE</scope>
    <source>
        <strain evidence="14">UMB0763</strain>
    </source>
</reference>
<dbReference type="SUPFAM" id="SSF52540">
    <property type="entry name" value="P-loop containing nucleoside triphosphate hydrolases"/>
    <property type="match status" value="1"/>
</dbReference>
<comment type="subunit">
    <text evidence="10">Monomer.</text>
</comment>
<dbReference type="Gene3D" id="3.40.50.300">
    <property type="entry name" value="P-loop containing nucleotide triphosphate hydrolases"/>
    <property type="match status" value="1"/>
</dbReference>
<organism evidence="14 15">
    <name type="scientific">Corynebacterium pyruviciproducens</name>
    <dbReference type="NCBI Taxonomy" id="598660"/>
    <lineage>
        <taxon>Bacteria</taxon>
        <taxon>Bacillati</taxon>
        <taxon>Actinomycetota</taxon>
        <taxon>Actinomycetes</taxon>
        <taxon>Mycobacteriales</taxon>
        <taxon>Corynebacteriaceae</taxon>
        <taxon>Corynebacterium</taxon>
    </lineage>
</organism>
<dbReference type="PANTHER" id="PTHR11088:SF60">
    <property type="entry name" value="TRNA DIMETHYLALLYLTRANSFERASE"/>
    <property type="match status" value="1"/>
</dbReference>
<dbReference type="InterPro" id="IPR039657">
    <property type="entry name" value="Dimethylallyltransferase"/>
</dbReference>
<evidence type="ECO:0000256" key="1">
    <source>
        <dbReference type="ARBA" id="ARBA00001946"/>
    </source>
</evidence>
<evidence type="ECO:0000313" key="15">
    <source>
        <dbReference type="Proteomes" id="UP000234560"/>
    </source>
</evidence>
<name>A0AAF1BTF4_9CORY</name>
<evidence type="ECO:0000313" key="14">
    <source>
        <dbReference type="EMBL" id="WOT03139.1"/>
    </source>
</evidence>
<keyword evidence="7 10" id="KW-0067">ATP-binding</keyword>
<dbReference type="Proteomes" id="UP000234560">
    <property type="component" value="Chromosome"/>
</dbReference>
<feature type="site" description="Interaction with substrate tRNA" evidence="10">
    <location>
        <position position="130"/>
    </location>
</feature>
<dbReference type="NCBIfam" id="TIGR00174">
    <property type="entry name" value="miaA"/>
    <property type="match status" value="1"/>
</dbReference>
<evidence type="ECO:0000256" key="11">
    <source>
        <dbReference type="RuleBase" id="RU003783"/>
    </source>
</evidence>
<keyword evidence="5 10" id="KW-0819">tRNA processing</keyword>
<evidence type="ECO:0000256" key="13">
    <source>
        <dbReference type="RuleBase" id="RU003785"/>
    </source>
</evidence>
<evidence type="ECO:0000256" key="2">
    <source>
        <dbReference type="ARBA" id="ARBA00003213"/>
    </source>
</evidence>
<keyword evidence="6 10" id="KW-0547">Nucleotide-binding</keyword>
<dbReference type="Gene3D" id="1.10.20.140">
    <property type="match status" value="1"/>
</dbReference>
<dbReference type="InterPro" id="IPR018022">
    <property type="entry name" value="IPT"/>
</dbReference>
<feature type="site" description="Interaction with substrate tRNA" evidence="10">
    <location>
        <position position="109"/>
    </location>
</feature>
<evidence type="ECO:0000256" key="4">
    <source>
        <dbReference type="ARBA" id="ARBA00022679"/>
    </source>
</evidence>
<keyword evidence="4 10" id="KW-0808">Transferase</keyword>
<feature type="region of interest" description="Interaction with substrate tRNA" evidence="10">
    <location>
        <begin position="43"/>
        <end position="46"/>
    </location>
</feature>
<dbReference type="GO" id="GO:0005524">
    <property type="term" value="F:ATP binding"/>
    <property type="evidence" value="ECO:0007669"/>
    <property type="project" value="UniProtKB-UniRule"/>
</dbReference>
<evidence type="ECO:0000256" key="12">
    <source>
        <dbReference type="RuleBase" id="RU003784"/>
    </source>
</evidence>
<dbReference type="FunFam" id="1.10.20.140:FF:000001">
    <property type="entry name" value="tRNA dimethylallyltransferase"/>
    <property type="match status" value="1"/>
</dbReference>
<comment type="cofactor">
    <cofactor evidence="1 10">
        <name>Mg(2+)</name>
        <dbReference type="ChEBI" id="CHEBI:18420"/>
    </cofactor>
</comment>
<accession>A0AAF1BTF4</accession>